<evidence type="ECO:0000313" key="1">
    <source>
        <dbReference type="EMBL" id="GGI84151.1"/>
    </source>
</evidence>
<dbReference type="Proteomes" id="UP000652720">
    <property type="component" value="Unassembled WGS sequence"/>
</dbReference>
<reference evidence="3" key="3">
    <citation type="journal article" date="2019" name="Int. J. Syst. Evol. Microbiol.">
        <title>The Global Catalogue of Microorganisms (GCM) 10K type strain sequencing project: providing services to taxonomists for standard genome sequencing and annotation.</title>
        <authorList>
            <consortium name="The Broad Institute Genomics Platform"/>
            <consortium name="The Broad Institute Genome Sequencing Center for Infectious Disease"/>
            <person name="Wu L."/>
            <person name="Ma J."/>
        </authorList>
    </citation>
    <scope>NUCLEOTIDE SEQUENCE [LARGE SCALE GENOMIC DNA]</scope>
    <source>
        <strain evidence="3">CGMCC 1.8884</strain>
    </source>
</reference>
<dbReference type="AlphaFoldDB" id="A0AAV4K5J8"/>
<dbReference type="EMBL" id="BMMA01000015">
    <property type="protein sequence ID" value="GGI84151.1"/>
    <property type="molecule type" value="Genomic_DNA"/>
</dbReference>
<comment type="caution">
    <text evidence="1">The sequence shown here is derived from an EMBL/GenBank/DDBJ whole genome shotgun (WGS) entry which is preliminary data.</text>
</comment>
<dbReference type="EMBL" id="BMLZ01000014">
    <property type="protein sequence ID" value="GGP29752.1"/>
    <property type="molecule type" value="Genomic_DNA"/>
</dbReference>
<proteinExistence type="predicted"/>
<gene>
    <name evidence="2" type="ORF">GCM10008021_14030</name>
    <name evidence="1" type="ORF">GCM10010914_18150</name>
</gene>
<reference evidence="1" key="2">
    <citation type="journal article" date="2014" name="Int. J. Syst. Evol. Microbiol.">
        <title>Complete genome sequence of Corynebacterium casei LMG S-19264T (=DSM 44701T), isolated from a smear-ripened cheese.</title>
        <authorList>
            <consortium name="US DOE Joint Genome Institute (JGI-PGF)"/>
            <person name="Walter F."/>
            <person name="Albersmeier A."/>
            <person name="Kalinowski J."/>
            <person name="Ruckert C."/>
        </authorList>
    </citation>
    <scope>NUCLEOTIDE SEQUENCE</scope>
    <source>
        <strain evidence="1">CGMCC 1.8885</strain>
    </source>
</reference>
<organism evidence="1 4">
    <name type="scientific">Deinococcus wulumuqiensis</name>
    <dbReference type="NCBI Taxonomy" id="980427"/>
    <lineage>
        <taxon>Bacteria</taxon>
        <taxon>Thermotogati</taxon>
        <taxon>Deinococcota</taxon>
        <taxon>Deinococci</taxon>
        <taxon>Deinococcales</taxon>
        <taxon>Deinococcaceae</taxon>
        <taxon>Deinococcus</taxon>
    </lineage>
</organism>
<reference evidence="1" key="4">
    <citation type="submission" date="2023-08" db="EMBL/GenBank/DDBJ databases">
        <authorList>
            <person name="Sun Q."/>
            <person name="Zhou Y."/>
        </authorList>
    </citation>
    <scope>NUCLEOTIDE SEQUENCE</scope>
    <source>
        <strain evidence="2">CGMCC 1.8884</strain>
        <strain evidence="1">CGMCC 1.8885</strain>
    </source>
</reference>
<dbReference type="Proteomes" id="UP000630135">
    <property type="component" value="Unassembled WGS sequence"/>
</dbReference>
<protein>
    <submittedName>
        <fullName evidence="1">Uncharacterized protein</fullName>
    </submittedName>
</protein>
<evidence type="ECO:0000313" key="2">
    <source>
        <dbReference type="EMBL" id="GGP29752.1"/>
    </source>
</evidence>
<evidence type="ECO:0000313" key="3">
    <source>
        <dbReference type="Proteomes" id="UP000630135"/>
    </source>
</evidence>
<evidence type="ECO:0000313" key="4">
    <source>
        <dbReference type="Proteomes" id="UP000652720"/>
    </source>
</evidence>
<accession>A0AAV4K5J8</accession>
<keyword evidence="3" id="KW-1185">Reference proteome</keyword>
<name>A0AAV4K5J8_9DEIO</name>
<sequence length="111" mass="11611">MPDCSTAPGPRQRLDIPVLVCLPENTYKMRPPGTFAAPVSPAGILNAGLHPAAHPGRTCGPPVASRLPAPACCSGSPDTHPAEIKACGRAFYGAERREKDRLDLSALNNLS</sequence>
<reference evidence="2" key="1">
    <citation type="journal article" date="2014" name="Int. J. Syst. Evol. Microbiol.">
        <title>Complete genome of a new Firmicutes species belonging to the dominant human colonic microbiota ('Ruminococcus bicirculans') reveals two chromosomes and a selective capacity to utilize plant glucans.</title>
        <authorList>
            <consortium name="NISC Comparative Sequencing Program"/>
            <person name="Wegmann U."/>
            <person name="Louis P."/>
            <person name="Goesmann A."/>
            <person name="Henrissat B."/>
            <person name="Duncan S.H."/>
            <person name="Flint H.J."/>
        </authorList>
    </citation>
    <scope>NUCLEOTIDE SEQUENCE</scope>
    <source>
        <strain evidence="2">CGMCC 1.8884</strain>
    </source>
</reference>